<evidence type="ECO:0000313" key="1">
    <source>
        <dbReference type="EMBL" id="KAF8443184.1"/>
    </source>
</evidence>
<sequence>MCQPRVGGEIGGGVGSIVACTRLHCLIMKICIGAAPIVPELFTCNATTSTRELHSA</sequence>
<dbReference type="EMBL" id="WHUW01000008">
    <property type="protein sequence ID" value="KAF8443184.1"/>
    <property type="molecule type" value="Genomic_DNA"/>
</dbReference>
<name>A0AAD4BZE9_BOLED</name>
<evidence type="ECO:0000313" key="2">
    <source>
        <dbReference type="Proteomes" id="UP001194468"/>
    </source>
</evidence>
<dbReference type="Proteomes" id="UP001194468">
    <property type="component" value="Unassembled WGS sequence"/>
</dbReference>
<accession>A0AAD4BZE9</accession>
<dbReference type="PROSITE" id="PS51257">
    <property type="entry name" value="PROKAR_LIPOPROTEIN"/>
    <property type="match status" value="1"/>
</dbReference>
<comment type="caution">
    <text evidence="1">The sequence shown here is derived from an EMBL/GenBank/DDBJ whole genome shotgun (WGS) entry which is preliminary data.</text>
</comment>
<reference evidence="1" key="2">
    <citation type="journal article" date="2020" name="Nat. Commun.">
        <title>Large-scale genome sequencing of mycorrhizal fungi provides insights into the early evolution of symbiotic traits.</title>
        <authorList>
            <person name="Miyauchi S."/>
            <person name="Kiss E."/>
            <person name="Kuo A."/>
            <person name="Drula E."/>
            <person name="Kohler A."/>
            <person name="Sanchez-Garcia M."/>
            <person name="Morin E."/>
            <person name="Andreopoulos B."/>
            <person name="Barry K.W."/>
            <person name="Bonito G."/>
            <person name="Buee M."/>
            <person name="Carver A."/>
            <person name="Chen C."/>
            <person name="Cichocki N."/>
            <person name="Clum A."/>
            <person name="Culley D."/>
            <person name="Crous P.W."/>
            <person name="Fauchery L."/>
            <person name="Girlanda M."/>
            <person name="Hayes R.D."/>
            <person name="Keri Z."/>
            <person name="LaButti K."/>
            <person name="Lipzen A."/>
            <person name="Lombard V."/>
            <person name="Magnuson J."/>
            <person name="Maillard F."/>
            <person name="Murat C."/>
            <person name="Nolan M."/>
            <person name="Ohm R.A."/>
            <person name="Pangilinan J."/>
            <person name="Pereira M.F."/>
            <person name="Perotto S."/>
            <person name="Peter M."/>
            <person name="Pfister S."/>
            <person name="Riley R."/>
            <person name="Sitrit Y."/>
            <person name="Stielow J.B."/>
            <person name="Szollosi G."/>
            <person name="Zifcakova L."/>
            <person name="Stursova M."/>
            <person name="Spatafora J.W."/>
            <person name="Tedersoo L."/>
            <person name="Vaario L.M."/>
            <person name="Yamada A."/>
            <person name="Yan M."/>
            <person name="Wang P."/>
            <person name="Xu J."/>
            <person name="Bruns T."/>
            <person name="Baldrian P."/>
            <person name="Vilgalys R."/>
            <person name="Dunand C."/>
            <person name="Henrissat B."/>
            <person name="Grigoriev I.V."/>
            <person name="Hibbett D."/>
            <person name="Nagy L.G."/>
            <person name="Martin F.M."/>
        </authorList>
    </citation>
    <scope>NUCLEOTIDE SEQUENCE</scope>
    <source>
        <strain evidence="1">BED1</strain>
    </source>
</reference>
<protein>
    <submittedName>
        <fullName evidence="1">Uncharacterized protein</fullName>
    </submittedName>
</protein>
<organism evidence="1 2">
    <name type="scientific">Boletus edulis BED1</name>
    <dbReference type="NCBI Taxonomy" id="1328754"/>
    <lineage>
        <taxon>Eukaryota</taxon>
        <taxon>Fungi</taxon>
        <taxon>Dikarya</taxon>
        <taxon>Basidiomycota</taxon>
        <taxon>Agaricomycotina</taxon>
        <taxon>Agaricomycetes</taxon>
        <taxon>Agaricomycetidae</taxon>
        <taxon>Boletales</taxon>
        <taxon>Boletineae</taxon>
        <taxon>Boletaceae</taxon>
        <taxon>Boletoideae</taxon>
        <taxon>Boletus</taxon>
    </lineage>
</organism>
<proteinExistence type="predicted"/>
<keyword evidence="2" id="KW-1185">Reference proteome</keyword>
<gene>
    <name evidence="1" type="ORF">L210DRAFT_942407</name>
</gene>
<dbReference type="AlphaFoldDB" id="A0AAD4BZE9"/>
<reference evidence="1" key="1">
    <citation type="submission" date="2019-10" db="EMBL/GenBank/DDBJ databases">
        <authorList>
            <consortium name="DOE Joint Genome Institute"/>
            <person name="Kuo A."/>
            <person name="Miyauchi S."/>
            <person name="Kiss E."/>
            <person name="Drula E."/>
            <person name="Kohler A."/>
            <person name="Sanchez-Garcia M."/>
            <person name="Andreopoulos B."/>
            <person name="Barry K.W."/>
            <person name="Bonito G."/>
            <person name="Buee M."/>
            <person name="Carver A."/>
            <person name="Chen C."/>
            <person name="Cichocki N."/>
            <person name="Clum A."/>
            <person name="Culley D."/>
            <person name="Crous P.W."/>
            <person name="Fauchery L."/>
            <person name="Girlanda M."/>
            <person name="Hayes R."/>
            <person name="Keri Z."/>
            <person name="LaButti K."/>
            <person name="Lipzen A."/>
            <person name="Lombard V."/>
            <person name="Magnuson J."/>
            <person name="Maillard F."/>
            <person name="Morin E."/>
            <person name="Murat C."/>
            <person name="Nolan M."/>
            <person name="Ohm R."/>
            <person name="Pangilinan J."/>
            <person name="Pereira M."/>
            <person name="Perotto S."/>
            <person name="Peter M."/>
            <person name="Riley R."/>
            <person name="Sitrit Y."/>
            <person name="Stielow B."/>
            <person name="Szollosi G."/>
            <person name="Zifcakova L."/>
            <person name="Stursova M."/>
            <person name="Spatafora J.W."/>
            <person name="Tedersoo L."/>
            <person name="Vaario L.-M."/>
            <person name="Yamada A."/>
            <person name="Yan M."/>
            <person name="Wang P."/>
            <person name="Xu J."/>
            <person name="Bruns T."/>
            <person name="Baldrian P."/>
            <person name="Vilgalys R."/>
            <person name="Henrissat B."/>
            <person name="Grigoriev I.V."/>
            <person name="Hibbett D."/>
            <person name="Nagy L.G."/>
            <person name="Martin F.M."/>
        </authorList>
    </citation>
    <scope>NUCLEOTIDE SEQUENCE</scope>
    <source>
        <strain evidence="1">BED1</strain>
    </source>
</reference>